<organism evidence="4 5">
    <name type="scientific">Allohahella marinimesophila</name>
    <dbReference type="NCBI Taxonomy" id="1054972"/>
    <lineage>
        <taxon>Bacteria</taxon>
        <taxon>Pseudomonadati</taxon>
        <taxon>Pseudomonadota</taxon>
        <taxon>Gammaproteobacteria</taxon>
        <taxon>Oceanospirillales</taxon>
        <taxon>Hahellaceae</taxon>
        <taxon>Allohahella</taxon>
    </lineage>
</organism>
<dbReference type="RefSeq" id="WP_344808586.1">
    <property type="nucleotide sequence ID" value="NZ_BAABBO010000018.1"/>
</dbReference>
<dbReference type="PANTHER" id="PTHR10605:SF56">
    <property type="entry name" value="BIFUNCTIONAL HEPARAN SULFATE N-DEACETYLASE_N-SULFOTRANSFERASE"/>
    <property type="match status" value="1"/>
</dbReference>
<dbReference type="Gene3D" id="3.40.50.300">
    <property type="entry name" value="P-loop containing nucleotide triphosphate hydrolases"/>
    <property type="match status" value="1"/>
</dbReference>
<dbReference type="InterPro" id="IPR037359">
    <property type="entry name" value="NST/OST"/>
</dbReference>
<evidence type="ECO:0000259" key="3">
    <source>
        <dbReference type="Pfam" id="PF00685"/>
    </source>
</evidence>
<dbReference type="Pfam" id="PF00685">
    <property type="entry name" value="Sulfotransfer_1"/>
    <property type="match status" value="1"/>
</dbReference>
<proteinExistence type="predicted"/>
<evidence type="ECO:0000256" key="1">
    <source>
        <dbReference type="ARBA" id="ARBA00022679"/>
    </source>
</evidence>
<evidence type="ECO:0000256" key="2">
    <source>
        <dbReference type="ARBA" id="ARBA00023180"/>
    </source>
</evidence>
<keyword evidence="1" id="KW-0808">Transferase</keyword>
<keyword evidence="5" id="KW-1185">Reference proteome</keyword>
<comment type="caution">
    <text evidence="4">The sequence shown here is derived from an EMBL/GenBank/DDBJ whole genome shotgun (WGS) entry which is preliminary data.</text>
</comment>
<dbReference type="InterPro" id="IPR027417">
    <property type="entry name" value="P-loop_NTPase"/>
</dbReference>
<evidence type="ECO:0000313" key="4">
    <source>
        <dbReference type="EMBL" id="GAA3973990.1"/>
    </source>
</evidence>
<dbReference type="SUPFAM" id="SSF52540">
    <property type="entry name" value="P-loop containing nucleoside triphosphate hydrolases"/>
    <property type="match status" value="1"/>
</dbReference>
<accession>A0ABP7PZM3</accession>
<protein>
    <submittedName>
        <fullName evidence="4">Sulfotransferase</fullName>
    </submittedName>
</protein>
<evidence type="ECO:0000313" key="5">
    <source>
        <dbReference type="Proteomes" id="UP001501337"/>
    </source>
</evidence>
<sequence length="276" mass="32394">MKHPLKPRLDDKRLKRSKKFWLHRLTAPFRALPEFLIIGEMKSGTSSLFYYLQRHPMIASPLRKEIHFFNIGHRKGLGWYRAHFPLRKNLTEHQITGEGCPEYLFAPGAAERIQRTIPNARLIVLLRDPVQRAISHYHHEIKMGREYLPLFDALTAEEERINDSDMASPEGLETYLHASYKLRGRYADHLSRLFTIFDRKQVLILGNNELLRDPEAVTNKVYEFLGLERMTGDIDFPKKNVGNREPVPSEVISYLEEYFEPHNQTLFTLLGKKIDW</sequence>
<name>A0ABP7PZM3_9GAMM</name>
<dbReference type="InterPro" id="IPR000863">
    <property type="entry name" value="Sulfotransferase_dom"/>
</dbReference>
<dbReference type="EMBL" id="BAABBO010000018">
    <property type="protein sequence ID" value="GAA3973990.1"/>
    <property type="molecule type" value="Genomic_DNA"/>
</dbReference>
<feature type="domain" description="Sulfotransferase" evidence="3">
    <location>
        <begin position="33"/>
        <end position="228"/>
    </location>
</feature>
<reference evidence="5" key="1">
    <citation type="journal article" date="2019" name="Int. J. Syst. Evol. Microbiol.">
        <title>The Global Catalogue of Microorganisms (GCM) 10K type strain sequencing project: providing services to taxonomists for standard genome sequencing and annotation.</title>
        <authorList>
            <consortium name="The Broad Institute Genomics Platform"/>
            <consortium name="The Broad Institute Genome Sequencing Center for Infectious Disease"/>
            <person name="Wu L."/>
            <person name="Ma J."/>
        </authorList>
    </citation>
    <scope>NUCLEOTIDE SEQUENCE [LARGE SCALE GENOMIC DNA]</scope>
    <source>
        <strain evidence="5">JCM 17555</strain>
    </source>
</reference>
<gene>
    <name evidence="4" type="ORF">GCM10022278_33830</name>
</gene>
<dbReference type="PANTHER" id="PTHR10605">
    <property type="entry name" value="HEPARAN SULFATE SULFOTRANSFERASE"/>
    <property type="match status" value="1"/>
</dbReference>
<keyword evidence="2" id="KW-0325">Glycoprotein</keyword>
<dbReference type="Proteomes" id="UP001501337">
    <property type="component" value="Unassembled WGS sequence"/>
</dbReference>